<sequence>MSSAASQNSSTQVVILGAGVIGLTVAHVLSKDARYKIRVVARDMPEDLDSQAFASPWAVSTTGFFSIGHEQDKCGDEPALCMFIPAFGANWSPMGTYNERIYKWEKTTYDKFWEMIPTGLAIASPSRVFYEEGTNLDELWYKTLVRDFRILGKDELPASMKAGVGFQTVSVCPDAYLPWLKSELVARGVEFVRKRVVTLGEAAALAGPNGVLVNATGLGARSLIGLEDKDVYPIRGQTIVIDNPKVHEFMCTDISTPCSELE</sequence>
<evidence type="ECO:0000313" key="1">
    <source>
        <dbReference type="EMBL" id="KAJ2987194.1"/>
    </source>
</evidence>
<dbReference type="EMBL" id="JANSHE010003192">
    <property type="protein sequence ID" value="KAJ2987194.1"/>
    <property type="molecule type" value="Genomic_DNA"/>
</dbReference>
<protein>
    <submittedName>
        <fullName evidence="1">Uncharacterized protein</fullName>
    </submittedName>
</protein>
<dbReference type="Proteomes" id="UP001144978">
    <property type="component" value="Unassembled WGS sequence"/>
</dbReference>
<evidence type="ECO:0000313" key="2">
    <source>
        <dbReference type="Proteomes" id="UP001144978"/>
    </source>
</evidence>
<proteinExistence type="predicted"/>
<reference evidence="1" key="1">
    <citation type="submission" date="2022-08" db="EMBL/GenBank/DDBJ databases">
        <title>Genome Sequence of Pycnoporus sanguineus.</title>
        <authorList>
            <person name="Buettner E."/>
        </authorList>
    </citation>
    <scope>NUCLEOTIDE SEQUENCE</scope>
    <source>
        <strain evidence="1">CG-C14</strain>
    </source>
</reference>
<accession>A0ACC1P748</accession>
<gene>
    <name evidence="1" type="ORF">NUW54_g9499</name>
</gene>
<comment type="caution">
    <text evidence="1">The sequence shown here is derived from an EMBL/GenBank/DDBJ whole genome shotgun (WGS) entry which is preliminary data.</text>
</comment>
<keyword evidence="2" id="KW-1185">Reference proteome</keyword>
<organism evidence="1 2">
    <name type="scientific">Trametes sanguinea</name>
    <dbReference type="NCBI Taxonomy" id="158606"/>
    <lineage>
        <taxon>Eukaryota</taxon>
        <taxon>Fungi</taxon>
        <taxon>Dikarya</taxon>
        <taxon>Basidiomycota</taxon>
        <taxon>Agaricomycotina</taxon>
        <taxon>Agaricomycetes</taxon>
        <taxon>Polyporales</taxon>
        <taxon>Polyporaceae</taxon>
        <taxon>Trametes</taxon>
    </lineage>
</organism>
<name>A0ACC1P748_9APHY</name>